<dbReference type="PANTHER" id="PTHR43792">
    <property type="entry name" value="GNAT FAMILY, PUTATIVE (AFU_ORTHOLOGUE AFUA_3G00765)-RELATED-RELATED"/>
    <property type="match status" value="1"/>
</dbReference>
<sequence length="169" mass="19080">MPVLETDRLILSELKPEDDQFILGLLNDPDFLTHIGDKRVQNLDDAVHYIETGPRVNYADHGHGLYKVSLKDGTPIGICGLLYRDNLDDPDIGFATLPEFRKNGYTLEAAKAAIKDGFDRFNYNRIVGITSKENVASIRLLEKLGLFYEKMVQIDPNGEPIQLYAIHFS</sequence>
<organism evidence="2">
    <name type="scientific">hydrothermal vent metagenome</name>
    <dbReference type="NCBI Taxonomy" id="652676"/>
    <lineage>
        <taxon>unclassified sequences</taxon>
        <taxon>metagenomes</taxon>
        <taxon>ecological metagenomes</taxon>
    </lineage>
</organism>
<dbReference type="InterPro" id="IPR000182">
    <property type="entry name" value="GNAT_dom"/>
</dbReference>
<proteinExistence type="predicted"/>
<dbReference type="GO" id="GO:0016747">
    <property type="term" value="F:acyltransferase activity, transferring groups other than amino-acyl groups"/>
    <property type="evidence" value="ECO:0007669"/>
    <property type="project" value="InterPro"/>
</dbReference>
<evidence type="ECO:0000259" key="1">
    <source>
        <dbReference type="PROSITE" id="PS51186"/>
    </source>
</evidence>
<keyword evidence="2" id="KW-0808">Transferase</keyword>
<dbReference type="PROSITE" id="PS51186">
    <property type="entry name" value="GNAT"/>
    <property type="match status" value="1"/>
</dbReference>
<reference evidence="2" key="1">
    <citation type="submission" date="2015-10" db="EMBL/GenBank/DDBJ databases">
        <authorList>
            <person name="Gilbert D.G."/>
        </authorList>
    </citation>
    <scope>NUCLEOTIDE SEQUENCE</scope>
</reference>
<dbReference type="Gene3D" id="3.40.630.30">
    <property type="match status" value="1"/>
</dbReference>
<name>A0A160VEK0_9ZZZZ</name>
<dbReference type="InterPro" id="IPR016181">
    <property type="entry name" value="Acyl_CoA_acyltransferase"/>
</dbReference>
<feature type="domain" description="N-acetyltransferase" evidence="1">
    <location>
        <begin position="9"/>
        <end position="169"/>
    </location>
</feature>
<dbReference type="SUPFAM" id="SSF55729">
    <property type="entry name" value="Acyl-CoA N-acyltransferases (Nat)"/>
    <property type="match status" value="1"/>
</dbReference>
<accession>A0A160VEK0</accession>
<protein>
    <submittedName>
        <fullName evidence="2">Acetyltransferase, GNAT family</fullName>
    </submittedName>
</protein>
<gene>
    <name evidence="2" type="ORF">MGWOODY_Mmi109</name>
</gene>
<dbReference type="Pfam" id="PF13302">
    <property type="entry name" value="Acetyltransf_3"/>
    <property type="match status" value="1"/>
</dbReference>
<dbReference type="InterPro" id="IPR051531">
    <property type="entry name" value="N-acetyltransferase"/>
</dbReference>
<dbReference type="AlphaFoldDB" id="A0A160VEK0"/>
<dbReference type="EMBL" id="FAXC01000138">
    <property type="protein sequence ID" value="CUV08883.1"/>
    <property type="molecule type" value="Genomic_DNA"/>
</dbReference>
<dbReference type="PANTHER" id="PTHR43792:SF1">
    <property type="entry name" value="N-ACETYLTRANSFERASE DOMAIN-CONTAINING PROTEIN"/>
    <property type="match status" value="1"/>
</dbReference>
<evidence type="ECO:0000313" key="2">
    <source>
        <dbReference type="EMBL" id="CUV08883.1"/>
    </source>
</evidence>